<dbReference type="GO" id="GO:0005840">
    <property type="term" value="C:ribosome"/>
    <property type="evidence" value="ECO:0007669"/>
    <property type="project" value="UniProtKB-KW"/>
</dbReference>
<gene>
    <name evidence="5" type="ORF">L249_5914</name>
</gene>
<dbReference type="PANTHER" id="PTHR11759">
    <property type="entry name" value="40S RIBOSOMAL PROTEIN S14/30S RIBOSOMAL PROTEIN S11"/>
    <property type="match status" value="1"/>
</dbReference>
<feature type="compositionally biased region" description="Polar residues" evidence="4">
    <location>
        <begin position="118"/>
        <end position="127"/>
    </location>
</feature>
<evidence type="ECO:0000313" key="5">
    <source>
        <dbReference type="EMBL" id="RCI14151.1"/>
    </source>
</evidence>
<feature type="region of interest" description="Disordered" evidence="4">
    <location>
        <begin position="20"/>
        <end position="67"/>
    </location>
</feature>
<accession>A0A367LIA5</accession>
<evidence type="ECO:0000256" key="2">
    <source>
        <dbReference type="ARBA" id="ARBA00022980"/>
    </source>
</evidence>
<dbReference type="STRING" id="1330021.A0A367LIA5"/>
<protein>
    <recommendedName>
        <fullName evidence="7">Ribosomal protein S11</fullName>
    </recommendedName>
</protein>
<sequence length="360" mass="39946">MSRALAGRPALRQVFSASYPSRRSRFLSQTAASWRDEEPPGASPKINPLTTVFQPGAPPVESRKDTRDELYASSLHNLSPYDSDITGQSSWQSDSDYSKVAGTLYASSQTAGYDFSKPEQSQSTSGYRTGAGSAIYNSDLYPLKPDSARSSSEWSRNLNSSLYGQRQPTMAAKDVQTTNEENKRISEGLFGARQTVNSRAGRSDPAHYDAFESLRRSTPVDTKVLDNPLEQSVDEPPPSVEPHHLHVYAHKHNCHITLTRPNRDPIISLSCGNIGFLKANRGLFDSAYSLAKYVFERLMQKNIKINALELVLRGYGEGRQAMLKLLLSPDGAFLRHKITRVSDSTRLKFGGCRSPGRRRV</sequence>
<dbReference type="GO" id="GO:0006412">
    <property type="term" value="P:translation"/>
    <property type="evidence" value="ECO:0007669"/>
    <property type="project" value="InterPro"/>
</dbReference>
<comment type="caution">
    <text evidence="5">The sequence shown here is derived from an EMBL/GenBank/DDBJ whole genome shotgun (WGS) entry which is preliminary data.</text>
</comment>
<dbReference type="SUPFAM" id="SSF53137">
    <property type="entry name" value="Translational machinery components"/>
    <property type="match status" value="1"/>
</dbReference>
<organism evidence="5 6">
    <name type="scientific">Ophiocordyceps polyrhachis-furcata BCC 54312</name>
    <dbReference type="NCBI Taxonomy" id="1330021"/>
    <lineage>
        <taxon>Eukaryota</taxon>
        <taxon>Fungi</taxon>
        <taxon>Dikarya</taxon>
        <taxon>Ascomycota</taxon>
        <taxon>Pezizomycotina</taxon>
        <taxon>Sordariomycetes</taxon>
        <taxon>Hypocreomycetidae</taxon>
        <taxon>Hypocreales</taxon>
        <taxon>Ophiocordycipitaceae</taxon>
        <taxon>Ophiocordyceps</taxon>
    </lineage>
</organism>
<dbReference type="Pfam" id="PF00411">
    <property type="entry name" value="Ribosomal_S11"/>
    <property type="match status" value="1"/>
</dbReference>
<keyword evidence="3" id="KW-0687">Ribonucleoprotein</keyword>
<comment type="similarity">
    <text evidence="1">Belongs to the universal ribosomal protein uS11 family.</text>
</comment>
<keyword evidence="2" id="KW-0689">Ribosomal protein</keyword>
<evidence type="ECO:0000256" key="4">
    <source>
        <dbReference type="SAM" id="MobiDB-lite"/>
    </source>
</evidence>
<feature type="compositionally biased region" description="Polar residues" evidence="4">
    <location>
        <begin position="20"/>
        <end position="32"/>
    </location>
</feature>
<dbReference type="InterPro" id="IPR001971">
    <property type="entry name" value="Ribosomal_uS11"/>
</dbReference>
<dbReference type="GO" id="GO:1990904">
    <property type="term" value="C:ribonucleoprotein complex"/>
    <property type="evidence" value="ECO:0007669"/>
    <property type="project" value="UniProtKB-KW"/>
</dbReference>
<reference evidence="5 6" key="1">
    <citation type="journal article" date="2015" name="BMC Genomics">
        <title>Insights from the genome of Ophiocordyceps polyrhachis-furcata to pathogenicity and host specificity in insect fungi.</title>
        <authorList>
            <person name="Wichadakul D."/>
            <person name="Kobmoo N."/>
            <person name="Ingsriswang S."/>
            <person name="Tangphatsornruang S."/>
            <person name="Chantasingh D."/>
            <person name="Luangsa-ard J.J."/>
            <person name="Eurwilaichitr L."/>
        </authorList>
    </citation>
    <scope>NUCLEOTIDE SEQUENCE [LARGE SCALE GENOMIC DNA]</scope>
    <source>
        <strain evidence="5 6">BCC 54312</strain>
    </source>
</reference>
<evidence type="ECO:0008006" key="7">
    <source>
        <dbReference type="Google" id="ProtNLM"/>
    </source>
</evidence>
<evidence type="ECO:0000256" key="3">
    <source>
        <dbReference type="ARBA" id="ARBA00023274"/>
    </source>
</evidence>
<name>A0A367LIA5_9HYPO</name>
<dbReference type="EMBL" id="LKCN02000004">
    <property type="protein sequence ID" value="RCI14151.1"/>
    <property type="molecule type" value="Genomic_DNA"/>
</dbReference>
<dbReference type="Proteomes" id="UP000253664">
    <property type="component" value="Unassembled WGS sequence"/>
</dbReference>
<dbReference type="OrthoDB" id="1654884at2759"/>
<keyword evidence="6" id="KW-1185">Reference proteome</keyword>
<evidence type="ECO:0000313" key="6">
    <source>
        <dbReference type="Proteomes" id="UP000253664"/>
    </source>
</evidence>
<evidence type="ECO:0000256" key="1">
    <source>
        <dbReference type="ARBA" id="ARBA00006194"/>
    </source>
</evidence>
<dbReference type="HAMAP" id="MF_01310">
    <property type="entry name" value="Ribosomal_uS11"/>
    <property type="match status" value="1"/>
</dbReference>
<proteinExistence type="inferred from homology"/>
<dbReference type="AlphaFoldDB" id="A0A367LIA5"/>
<dbReference type="InterPro" id="IPR036967">
    <property type="entry name" value="Ribosomal_uS11_sf"/>
</dbReference>
<feature type="region of interest" description="Disordered" evidence="4">
    <location>
        <begin position="113"/>
        <end position="155"/>
    </location>
</feature>
<dbReference type="GO" id="GO:0003735">
    <property type="term" value="F:structural constituent of ribosome"/>
    <property type="evidence" value="ECO:0007669"/>
    <property type="project" value="InterPro"/>
</dbReference>
<dbReference type="Gene3D" id="3.30.420.80">
    <property type="entry name" value="Ribosomal protein S11"/>
    <property type="match status" value="1"/>
</dbReference>